<protein>
    <submittedName>
        <fullName evidence="1">ORF1224</fullName>
    </submittedName>
</protein>
<reference evidence="1" key="1">
    <citation type="journal article" date="2018" name="Aquaculture">
        <title>Complete genome sequence of a white spot syndrome virus associated with a disease incursion in Australia.</title>
        <authorList>
            <person name="Oakey J."/>
            <person name="Smith C.S."/>
        </authorList>
    </citation>
    <scope>NUCLEOTIDE SEQUENCE [LARGE SCALE GENOMIC DNA]</scope>
    <source>
        <strain evidence="1">WSSV-AU</strain>
    </source>
</reference>
<dbReference type="EMBL" id="MF768985">
    <property type="protein sequence ID" value="ATU84041.1"/>
    <property type="molecule type" value="Genomic_DNA"/>
</dbReference>
<sequence length="68" mass="8270">MQELCLRLWWKNRLLCCYILLQTLKRRRLLCSYLVAVVGIEVVESALDLTRKKSRLLLRSRRLRQRLL</sequence>
<name>A0A2D3I6J9_9VIRU</name>
<dbReference type="Proteomes" id="UP000267516">
    <property type="component" value="Segment"/>
</dbReference>
<organism evidence="1">
    <name type="scientific">White spot syndrome virus</name>
    <dbReference type="NCBI Taxonomy" id="342409"/>
    <lineage>
        <taxon>Viruses</taxon>
        <taxon>Viruses incertae sedis</taxon>
        <taxon>Naldaviricetes</taxon>
        <taxon>Nimaviridae</taxon>
        <taxon>Whispovirus</taxon>
    </lineage>
</organism>
<accession>A0A2D3I6J9</accession>
<evidence type="ECO:0000313" key="1">
    <source>
        <dbReference type="EMBL" id="ATU84041.1"/>
    </source>
</evidence>
<proteinExistence type="predicted"/>